<evidence type="ECO:0000313" key="3">
    <source>
        <dbReference type="EMBL" id="KAG7439094.1"/>
    </source>
</evidence>
<dbReference type="InterPro" id="IPR016024">
    <property type="entry name" value="ARM-type_fold"/>
</dbReference>
<evidence type="ECO:0000313" key="5">
    <source>
        <dbReference type="Proteomes" id="UP000812287"/>
    </source>
</evidence>
<dbReference type="PANTHER" id="PTHR23346:SF7">
    <property type="entry name" value="STALLED RIBOSOME SENSOR GCN1"/>
    <property type="match status" value="1"/>
</dbReference>
<name>A0A9P7VF76_9AGAR</name>
<dbReference type="GeneID" id="66104658"/>
<dbReference type="Gene3D" id="1.25.10.10">
    <property type="entry name" value="Leucine-rich Repeat Variant"/>
    <property type="match status" value="1"/>
</dbReference>
<dbReference type="Proteomes" id="UP000812287">
    <property type="component" value="Unassembled WGS sequence"/>
</dbReference>
<dbReference type="SUPFAM" id="SSF48371">
    <property type="entry name" value="ARM repeat"/>
    <property type="match status" value="1"/>
</dbReference>
<dbReference type="AlphaFoldDB" id="A0A9P7VF76"/>
<gene>
    <name evidence="3" type="ORF">BT62DRAFT_822397</name>
    <name evidence="4" type="ORF">BT62DRAFT_823082</name>
    <name evidence="2" type="ORF">BT62DRAFT_824014</name>
</gene>
<dbReference type="EMBL" id="MU250650">
    <property type="protein sequence ID" value="KAG7439061.1"/>
    <property type="molecule type" value="Genomic_DNA"/>
</dbReference>
<proteinExistence type="predicted"/>
<dbReference type="RefSeq" id="XP_043032598.1">
    <property type="nucleotide sequence ID" value="XM_043182361.1"/>
</dbReference>
<dbReference type="GO" id="GO:0019887">
    <property type="term" value="F:protein kinase regulator activity"/>
    <property type="evidence" value="ECO:0007669"/>
    <property type="project" value="TreeGrafter"/>
</dbReference>
<keyword evidence="1" id="KW-0677">Repeat</keyword>
<dbReference type="InterPro" id="IPR011989">
    <property type="entry name" value="ARM-like"/>
</dbReference>
<organism evidence="2 5">
    <name type="scientific">Guyanagaster necrorhizus</name>
    <dbReference type="NCBI Taxonomy" id="856835"/>
    <lineage>
        <taxon>Eukaryota</taxon>
        <taxon>Fungi</taxon>
        <taxon>Dikarya</taxon>
        <taxon>Basidiomycota</taxon>
        <taxon>Agaricomycotina</taxon>
        <taxon>Agaricomycetes</taxon>
        <taxon>Agaricomycetidae</taxon>
        <taxon>Agaricales</taxon>
        <taxon>Marasmiineae</taxon>
        <taxon>Physalacriaceae</taxon>
        <taxon>Guyanagaster</taxon>
    </lineage>
</organism>
<evidence type="ECO:0000313" key="4">
    <source>
        <dbReference type="EMBL" id="KAG7439098.1"/>
    </source>
</evidence>
<dbReference type="GO" id="GO:0005829">
    <property type="term" value="C:cytosol"/>
    <property type="evidence" value="ECO:0007669"/>
    <property type="project" value="TreeGrafter"/>
</dbReference>
<dbReference type="PANTHER" id="PTHR23346">
    <property type="entry name" value="TRANSLATIONAL ACTIVATOR GCN1-RELATED"/>
    <property type="match status" value="1"/>
</dbReference>
<comment type="caution">
    <text evidence="2">The sequence shown here is derived from an EMBL/GenBank/DDBJ whole genome shotgun (WGS) entry which is preliminary data.</text>
</comment>
<feature type="non-terminal residue" evidence="2">
    <location>
        <position position="1"/>
    </location>
</feature>
<feature type="non-terminal residue" evidence="2">
    <location>
        <position position="72"/>
    </location>
</feature>
<evidence type="ECO:0000313" key="2">
    <source>
        <dbReference type="EMBL" id="KAG7439061.1"/>
    </source>
</evidence>
<accession>A0A9P7VF76</accession>
<reference evidence="2" key="1">
    <citation type="submission" date="2020-11" db="EMBL/GenBank/DDBJ databases">
        <title>Adaptations for nitrogen fixation in a non-lichenized fungal sporocarp promotes dispersal by wood-feeding termites.</title>
        <authorList>
            <consortium name="DOE Joint Genome Institute"/>
            <person name="Koch R.A."/>
            <person name="Yoon G."/>
            <person name="Arayal U."/>
            <person name="Lail K."/>
            <person name="Amirebrahimi M."/>
            <person name="Labutti K."/>
            <person name="Lipzen A."/>
            <person name="Riley R."/>
            <person name="Barry K."/>
            <person name="Henrissat B."/>
            <person name="Grigoriev I.V."/>
            <person name="Herr J.R."/>
            <person name="Aime M.C."/>
        </authorList>
    </citation>
    <scope>NUCLEOTIDE SEQUENCE</scope>
    <source>
        <strain evidence="2">MCA 3950</strain>
    </source>
</reference>
<dbReference type="EMBL" id="MU250632">
    <property type="protein sequence ID" value="KAG7439098.1"/>
    <property type="molecule type" value="Genomic_DNA"/>
</dbReference>
<dbReference type="GO" id="GO:0034198">
    <property type="term" value="P:cellular response to amino acid starvation"/>
    <property type="evidence" value="ECO:0007669"/>
    <property type="project" value="TreeGrafter"/>
</dbReference>
<dbReference type="OrthoDB" id="5148094at2759"/>
<dbReference type="GO" id="GO:0006417">
    <property type="term" value="P:regulation of translation"/>
    <property type="evidence" value="ECO:0007669"/>
    <property type="project" value="TreeGrafter"/>
</dbReference>
<evidence type="ECO:0000256" key="1">
    <source>
        <dbReference type="ARBA" id="ARBA00022737"/>
    </source>
</evidence>
<protein>
    <submittedName>
        <fullName evidence="2">Uncharacterized protein</fullName>
    </submittedName>
</protein>
<dbReference type="EMBL" id="MU250632">
    <property type="protein sequence ID" value="KAG7439094.1"/>
    <property type="molecule type" value="Genomic_DNA"/>
</dbReference>
<sequence length="72" mass="7914">KTAILSALTSMLEHIPVFMKLFHPQLQRVFVKGISDLTSIVVRNRAAKVLGVLMKSQPRVDAVVMELIAGAK</sequence>
<keyword evidence="5" id="KW-1185">Reference proteome</keyword>